<evidence type="ECO:0000256" key="2">
    <source>
        <dbReference type="SAM" id="MobiDB-lite"/>
    </source>
</evidence>
<feature type="coiled-coil region" evidence="1">
    <location>
        <begin position="263"/>
        <end position="290"/>
    </location>
</feature>
<sequence>MKNKAALAATTYHEPQNTFDNIFSNIQSKLSEFEEVKKTVPIENDSFFIQDIKYTKDSINNALQTSEILSKQRERETQLLDQWLRIVKIQQEMFKPDDMIADEINIPSIFKNFNSNENGLENLSNDLCNILREILTNKETPEATRLSQIYLNAKNDYQNRSDLLEQMTNDVFRAQSKLNSLTNENCSLSNKILELQEYTNTFSDTNSYDAIQKAKKIKLAKELAHKKEAIMNKQIEEMEHEMDILHDSQESYNMVKKQICRNEKEYRKKIGDYEKEMMLLKQEISNLSQNSSSLFSSLNNDLQNARESQLLNEKNLTENQFNQIKMVQERLFTKFLKDESESAHNMETILKNNQQDPFSPMTIDQQNSISRRKAIFPTLINELREISQTSQKVKTTDFENQIKIIRTNQQTKSTALKSYLNRMKTDLVYRESEIATVKSQCLLVEDLTYDIMEIAIKLIGEYETEERITERTQLRIEVQKFDKFISKGDHITRKLENFMGNRIETAKEQLIIDGSFNSRPNSSLSSVEKRARSNKEINIKNGFTLYNFETRTDMKRRQKVRIPELVTRRGPVTDADLEPDEFEEYKYNKFVISDGKIGYLKSGKFVEVDTSQYDGKTGYFKDGAFIPFDPSGGIPEGLPDGTFVILNGQPGYIKDGKFIPCNPSKGVIPDGTQAFVNGVEGRFIDGKFVPNEDQNGVFIDGKFVPLDQIDDPSKIKDGTLAVVNGQKGIFKDGKFVPFDEDKLSNLVPPGAELVNVDGRLGYYDKDGNFVEVNPDEVIQKNNDTNSIPKNGIFINGKFVEFDPEKGIPEDIPDGTFGIINGQPGVFQDGKFVPCKNGYIDSNGNFVEFNENDGIPSDLPEGTVVVFKGKTGRIIDGKFVPDEEEGNEKDGSKVNGYFDKDGNFHPFDSNADVSELISSLPEGTTIVLNGVTGVIKDGKFVPTDPSECDMPQNGYFTKDGKFVAVDPNNIPDDIPDGTVMIINGQLGVFKDGKFVPNKSEEDEEDNKTGYFDANGNFVPFNPEDGIPNVPDGTIGIVNGHRGIFKNGKFIPIEGNIFPDENEADSNAPNGYYDEEGNFIAFEGDDIPFDKIPDGTVGFFNGKKGIFKNGQFIPFTDDQLQQKGSGYYDSEGNFIPIDPDQADFSGIPDGTFGVINGQQGVFRNGQFIPFKPINPNASKKVTGIGRPGYIDDDGNFIPMDPNDPNFPANKKVVFMMNDGTVITQEMMRRLYPGLADKDIYNRLRYGRFRKHSITPYRKGCPDDDSCNYEWFSKCPREDPDWVPDPLYRIQPLKFKFPDRSELKKKKVKPKPELTPEQLRALIANSPYVQFDPETAAKFMNGQNGNNNFFGICNFKKNERNDDDDEQKSPRRGRALATSYANGRRNQKVSRSGPPQKDSLFIIKSSEQKKGKNILPLNSNRYNSSSKFDLNDDMNYLRSGDFTNSRTSVKSAYQKMRSNLNMRTNLPNEIEAPPLDDFQRKILSSDEPNSQVIKRQINGKPTTTKINKYKSYAADNDNDHYQSDSLLKPSLSSINNNEYFGDKIDSPRRLIDANGPKLIRPLDRKNPYSKPRSPPRSPRRPIPSFDQKING</sequence>
<gene>
    <name evidence="4" type="ORF">M9Y10_011726</name>
    <name evidence="3" type="ORF">M9Y10_017062</name>
</gene>
<evidence type="ECO:0000313" key="5">
    <source>
        <dbReference type="Proteomes" id="UP001470230"/>
    </source>
</evidence>
<keyword evidence="1" id="KW-0175">Coiled coil</keyword>
<protein>
    <submittedName>
        <fullName evidence="3">Uncharacterized protein</fullName>
    </submittedName>
</protein>
<evidence type="ECO:0000256" key="1">
    <source>
        <dbReference type="SAM" id="Coils"/>
    </source>
</evidence>
<evidence type="ECO:0000313" key="3">
    <source>
        <dbReference type="EMBL" id="KAK8835236.1"/>
    </source>
</evidence>
<evidence type="ECO:0000313" key="4">
    <source>
        <dbReference type="EMBL" id="KAK8864032.1"/>
    </source>
</evidence>
<keyword evidence="5" id="KW-1185">Reference proteome</keyword>
<feature type="region of interest" description="Disordered" evidence="2">
    <location>
        <begin position="1356"/>
        <end position="1396"/>
    </location>
</feature>
<proteinExistence type="predicted"/>
<name>A0ABR2GNJ3_9EUKA</name>
<dbReference type="Proteomes" id="UP001470230">
    <property type="component" value="Unassembled WGS sequence"/>
</dbReference>
<dbReference type="EMBL" id="JAPFFF010000205">
    <property type="protein sequence ID" value="KAK8835236.1"/>
    <property type="molecule type" value="Genomic_DNA"/>
</dbReference>
<dbReference type="EMBL" id="JAPFFF010000017">
    <property type="protein sequence ID" value="KAK8864032.1"/>
    <property type="molecule type" value="Genomic_DNA"/>
</dbReference>
<organism evidence="3 5">
    <name type="scientific">Tritrichomonas musculus</name>
    <dbReference type="NCBI Taxonomy" id="1915356"/>
    <lineage>
        <taxon>Eukaryota</taxon>
        <taxon>Metamonada</taxon>
        <taxon>Parabasalia</taxon>
        <taxon>Tritrichomonadida</taxon>
        <taxon>Tritrichomonadidae</taxon>
        <taxon>Tritrichomonas</taxon>
    </lineage>
</organism>
<comment type="caution">
    <text evidence="3">The sequence shown here is derived from an EMBL/GenBank/DDBJ whole genome shotgun (WGS) entry which is preliminary data.</text>
</comment>
<reference evidence="3 5" key="1">
    <citation type="submission" date="2024-04" db="EMBL/GenBank/DDBJ databases">
        <title>Tritrichomonas musculus Genome.</title>
        <authorList>
            <person name="Alves-Ferreira E."/>
            <person name="Grigg M."/>
            <person name="Lorenzi H."/>
            <person name="Galac M."/>
        </authorList>
    </citation>
    <scope>NUCLEOTIDE SEQUENCE [LARGE SCALE GENOMIC DNA]</scope>
    <source>
        <strain evidence="3 5">EAF2021</strain>
    </source>
</reference>
<accession>A0ABR2GNJ3</accession>
<feature type="region of interest" description="Disordered" evidence="2">
    <location>
        <begin position="1543"/>
        <end position="1588"/>
    </location>
</feature>